<evidence type="ECO:0008006" key="5">
    <source>
        <dbReference type="Google" id="ProtNLM"/>
    </source>
</evidence>
<feature type="compositionally biased region" description="Polar residues" evidence="1">
    <location>
        <begin position="92"/>
        <end position="106"/>
    </location>
</feature>
<reference evidence="3 4" key="2">
    <citation type="submission" date="2019-01" db="EMBL/GenBank/DDBJ databases">
        <title>The decoding of complex shrimp genome reveals the adaptation for benthos swimmer, frequently molting mechanism and breeding impact on genome.</title>
        <authorList>
            <person name="Sun Y."/>
            <person name="Gao Y."/>
            <person name="Yu Y."/>
        </authorList>
    </citation>
    <scope>NUCLEOTIDE SEQUENCE [LARGE SCALE GENOMIC DNA]</scope>
    <source>
        <tissue evidence="3">Muscle</tissue>
    </source>
</reference>
<comment type="caution">
    <text evidence="3">The sequence shown here is derived from an EMBL/GenBank/DDBJ whole genome shotgun (WGS) entry which is preliminary data.</text>
</comment>
<name>A0A3R7PVY3_PENVA</name>
<dbReference type="AlphaFoldDB" id="A0A3R7PVY3"/>
<reference evidence="3 4" key="1">
    <citation type="submission" date="2018-04" db="EMBL/GenBank/DDBJ databases">
        <authorList>
            <person name="Zhang X."/>
            <person name="Yuan J."/>
            <person name="Li F."/>
            <person name="Xiang J."/>
        </authorList>
    </citation>
    <scope>NUCLEOTIDE SEQUENCE [LARGE SCALE GENOMIC DNA]</scope>
    <source>
        <tissue evidence="3">Muscle</tissue>
    </source>
</reference>
<accession>A0A3R7PVY3</accession>
<dbReference type="EMBL" id="QCYY01001341">
    <property type="protein sequence ID" value="ROT78741.1"/>
    <property type="molecule type" value="Genomic_DNA"/>
</dbReference>
<evidence type="ECO:0000313" key="4">
    <source>
        <dbReference type="Proteomes" id="UP000283509"/>
    </source>
</evidence>
<feature type="region of interest" description="Disordered" evidence="1">
    <location>
        <begin position="83"/>
        <end position="106"/>
    </location>
</feature>
<protein>
    <recommendedName>
        <fullName evidence="5">Secreted protein</fullName>
    </recommendedName>
</protein>
<keyword evidence="2" id="KW-0732">Signal</keyword>
<feature type="signal peptide" evidence="2">
    <location>
        <begin position="1"/>
        <end position="20"/>
    </location>
</feature>
<evidence type="ECO:0000256" key="2">
    <source>
        <dbReference type="SAM" id="SignalP"/>
    </source>
</evidence>
<keyword evidence="4" id="KW-1185">Reference proteome</keyword>
<gene>
    <name evidence="3" type="ORF">C7M84_002542</name>
</gene>
<proteinExistence type="predicted"/>
<evidence type="ECO:0000256" key="1">
    <source>
        <dbReference type="SAM" id="MobiDB-lite"/>
    </source>
</evidence>
<evidence type="ECO:0000313" key="3">
    <source>
        <dbReference type="EMBL" id="ROT78741.1"/>
    </source>
</evidence>
<dbReference type="Proteomes" id="UP000283509">
    <property type="component" value="Unassembled WGS sequence"/>
</dbReference>
<organism evidence="3 4">
    <name type="scientific">Penaeus vannamei</name>
    <name type="common">Whiteleg shrimp</name>
    <name type="synonym">Litopenaeus vannamei</name>
    <dbReference type="NCBI Taxonomy" id="6689"/>
    <lineage>
        <taxon>Eukaryota</taxon>
        <taxon>Metazoa</taxon>
        <taxon>Ecdysozoa</taxon>
        <taxon>Arthropoda</taxon>
        <taxon>Crustacea</taxon>
        <taxon>Multicrustacea</taxon>
        <taxon>Malacostraca</taxon>
        <taxon>Eumalacostraca</taxon>
        <taxon>Eucarida</taxon>
        <taxon>Decapoda</taxon>
        <taxon>Dendrobranchiata</taxon>
        <taxon>Penaeoidea</taxon>
        <taxon>Penaeidae</taxon>
        <taxon>Penaeus</taxon>
    </lineage>
</organism>
<feature type="chain" id="PRO_5018681938" description="Secreted protein" evidence="2">
    <location>
        <begin position="21"/>
        <end position="106"/>
    </location>
</feature>
<sequence>MTATTVFLFAALSAVAWVTMQEILNANHPPFLLRLTNATKSLRHQIIYVFPNCRSQASLLHEILCPKHERDNSVPFCSPFRRGLGDHAGNKLDSSNRGPCRRTSSS</sequence>